<dbReference type="InterPro" id="IPR050904">
    <property type="entry name" value="Adhesion/Biosynth-related"/>
</dbReference>
<dbReference type="AlphaFoldDB" id="A0A9P7A9U1"/>
<evidence type="ECO:0000313" key="3">
    <source>
        <dbReference type="EMBL" id="KAG1785149.1"/>
    </source>
</evidence>
<dbReference type="RefSeq" id="XP_041152634.1">
    <property type="nucleotide sequence ID" value="XM_041305399.1"/>
</dbReference>
<evidence type="ECO:0000313" key="4">
    <source>
        <dbReference type="Proteomes" id="UP000719766"/>
    </source>
</evidence>
<name>A0A9P7A9U1_9AGAM</name>
<evidence type="ECO:0000259" key="2">
    <source>
        <dbReference type="PROSITE" id="PS50213"/>
    </source>
</evidence>
<dbReference type="GO" id="GO:0005615">
    <property type="term" value="C:extracellular space"/>
    <property type="evidence" value="ECO:0007669"/>
    <property type="project" value="TreeGrafter"/>
</dbReference>
<dbReference type="PANTHER" id="PTHR10900:SF122">
    <property type="entry name" value="FAS1 DOMAIN-CONTAINING PROTEIN"/>
    <property type="match status" value="1"/>
</dbReference>
<feature type="domain" description="FAS1" evidence="2">
    <location>
        <begin position="45"/>
        <end position="237"/>
    </location>
</feature>
<dbReference type="SMART" id="SM00554">
    <property type="entry name" value="FAS1"/>
    <property type="match status" value="2"/>
</dbReference>
<dbReference type="Gene3D" id="2.30.180.10">
    <property type="entry name" value="FAS1 domain"/>
    <property type="match status" value="2"/>
</dbReference>
<accession>A0A9P7A9U1</accession>
<protein>
    <submittedName>
        <fullName evidence="3">FAS1 domain-containing protein</fullName>
    </submittedName>
</protein>
<comment type="caution">
    <text evidence="3">The sequence shown here is derived from an EMBL/GenBank/DDBJ whole genome shotgun (WGS) entry which is preliminary data.</text>
</comment>
<keyword evidence="1" id="KW-0732">Signal</keyword>
<dbReference type="GeneID" id="64599163"/>
<gene>
    <name evidence="3" type="ORF">HD556DRAFT_1435244</name>
</gene>
<proteinExistence type="predicted"/>
<dbReference type="Pfam" id="PF02469">
    <property type="entry name" value="Fasciclin"/>
    <property type="match status" value="2"/>
</dbReference>
<dbReference type="OrthoDB" id="7700931at2759"/>
<feature type="domain" description="FAS1" evidence="2">
    <location>
        <begin position="241"/>
        <end position="430"/>
    </location>
</feature>
<feature type="signal peptide" evidence="1">
    <location>
        <begin position="1"/>
        <end position="17"/>
    </location>
</feature>
<reference evidence="3" key="1">
    <citation type="journal article" date="2020" name="New Phytol.">
        <title>Comparative genomics reveals dynamic genome evolution in host specialist ectomycorrhizal fungi.</title>
        <authorList>
            <person name="Lofgren L.A."/>
            <person name="Nguyen N.H."/>
            <person name="Vilgalys R."/>
            <person name="Ruytinx J."/>
            <person name="Liao H.L."/>
            <person name="Branco S."/>
            <person name="Kuo A."/>
            <person name="LaButti K."/>
            <person name="Lipzen A."/>
            <person name="Andreopoulos W."/>
            <person name="Pangilinan J."/>
            <person name="Riley R."/>
            <person name="Hundley H."/>
            <person name="Na H."/>
            <person name="Barry K."/>
            <person name="Grigoriev I.V."/>
            <person name="Stajich J.E."/>
            <person name="Kennedy P.G."/>
        </authorList>
    </citation>
    <scope>NUCLEOTIDE SEQUENCE</scope>
    <source>
        <strain evidence="3">S12</strain>
    </source>
</reference>
<organism evidence="3 4">
    <name type="scientific">Suillus plorans</name>
    <dbReference type="NCBI Taxonomy" id="116603"/>
    <lineage>
        <taxon>Eukaryota</taxon>
        <taxon>Fungi</taxon>
        <taxon>Dikarya</taxon>
        <taxon>Basidiomycota</taxon>
        <taxon>Agaricomycotina</taxon>
        <taxon>Agaricomycetes</taxon>
        <taxon>Agaricomycetidae</taxon>
        <taxon>Boletales</taxon>
        <taxon>Suillineae</taxon>
        <taxon>Suillaceae</taxon>
        <taxon>Suillus</taxon>
    </lineage>
</organism>
<keyword evidence="4" id="KW-1185">Reference proteome</keyword>
<dbReference type="PANTHER" id="PTHR10900">
    <property type="entry name" value="PERIOSTIN-RELATED"/>
    <property type="match status" value="1"/>
</dbReference>
<dbReference type="GO" id="GO:0000329">
    <property type="term" value="C:fungal-type vacuole membrane"/>
    <property type="evidence" value="ECO:0007669"/>
    <property type="project" value="TreeGrafter"/>
</dbReference>
<dbReference type="PROSITE" id="PS50213">
    <property type="entry name" value="FAS1"/>
    <property type="match status" value="2"/>
</dbReference>
<dbReference type="SUPFAM" id="SSF82153">
    <property type="entry name" value="FAS1 domain"/>
    <property type="match status" value="2"/>
</dbReference>
<dbReference type="GO" id="GO:0016236">
    <property type="term" value="P:macroautophagy"/>
    <property type="evidence" value="ECO:0007669"/>
    <property type="project" value="TreeGrafter"/>
</dbReference>
<sequence length="468" mass="52741">MRIHNLVPILCVGGAYALPTLSWLPQFPVEGLVRCWGIFAPLSEDRTIYQVLKDDERYSRLVKAINLSDGVTDLLDDPAASITFFAVPNTGIPHRQPSHGDDDDNHQLDFASLAPKHGDERDIAYDLGRLVLQVEELDNIPESRDKDHRKEALGRIIRAILAYHILPEKLDSTALVQNSTYATNLTLNDGSMDYQPLRLSVQSTIVPPRLRINTVVDVIKRDTEASNGVIHSINIPLLPPPSLFSEMFAFPEVFSYVTSAIQRVGLTGAVDYWRIPGKDCHISFVGAEIATFFAPTSGAFQRLPKKLRFFLFSPFGAKALRKLLEYHVVPQLVLHTDYVHNATSYTAFIDDQEAGVFVDSPSNPLYAYNLTLPTLLENHSLNVQVARYKAKIPLPGPARYFTRFVVNGHDVGPYDIPARNGALHVITNLLDPRGHHKENHKHRGHEHESVDVDWEDWEEWLPQWAMQD</sequence>
<dbReference type="EMBL" id="JABBWE010000117">
    <property type="protein sequence ID" value="KAG1785149.1"/>
    <property type="molecule type" value="Genomic_DNA"/>
</dbReference>
<feature type="chain" id="PRO_5040216217" evidence="1">
    <location>
        <begin position="18"/>
        <end position="468"/>
    </location>
</feature>
<dbReference type="InterPro" id="IPR036378">
    <property type="entry name" value="FAS1_dom_sf"/>
</dbReference>
<evidence type="ECO:0000256" key="1">
    <source>
        <dbReference type="SAM" id="SignalP"/>
    </source>
</evidence>
<dbReference type="Proteomes" id="UP000719766">
    <property type="component" value="Unassembled WGS sequence"/>
</dbReference>
<dbReference type="InterPro" id="IPR000782">
    <property type="entry name" value="FAS1_domain"/>
</dbReference>